<dbReference type="eggNOG" id="ENOG502SAS2">
    <property type="taxonomic scope" value="Eukaryota"/>
</dbReference>
<dbReference type="GeneID" id="20083300"/>
<dbReference type="OrthoDB" id="406551at2759"/>
<name>A0A024U7M9_9STRA</name>
<reference evidence="1" key="1">
    <citation type="submission" date="2013-12" db="EMBL/GenBank/DDBJ databases">
        <title>The Genome Sequence of Aphanomyces invadans NJM9701.</title>
        <authorList>
            <consortium name="The Broad Institute Genomics Platform"/>
            <person name="Russ C."/>
            <person name="Tyler B."/>
            <person name="van West P."/>
            <person name="Dieguez-Uribeondo J."/>
            <person name="Young S.K."/>
            <person name="Zeng Q."/>
            <person name="Gargeya S."/>
            <person name="Fitzgerald M."/>
            <person name="Abouelleil A."/>
            <person name="Alvarado L."/>
            <person name="Chapman S.B."/>
            <person name="Gainer-Dewar J."/>
            <person name="Goldberg J."/>
            <person name="Griggs A."/>
            <person name="Gujja S."/>
            <person name="Hansen M."/>
            <person name="Howarth C."/>
            <person name="Imamovic A."/>
            <person name="Ireland A."/>
            <person name="Larimer J."/>
            <person name="McCowan C."/>
            <person name="Murphy C."/>
            <person name="Pearson M."/>
            <person name="Poon T.W."/>
            <person name="Priest M."/>
            <person name="Roberts A."/>
            <person name="Saif S."/>
            <person name="Shea T."/>
            <person name="Sykes S."/>
            <person name="Wortman J."/>
            <person name="Nusbaum C."/>
            <person name="Birren B."/>
        </authorList>
    </citation>
    <scope>NUCLEOTIDE SEQUENCE [LARGE SCALE GENOMIC DNA]</scope>
    <source>
        <strain evidence="1">NJM9701</strain>
    </source>
</reference>
<dbReference type="AlphaFoldDB" id="A0A024U7M9"/>
<organism evidence="1">
    <name type="scientific">Aphanomyces invadans</name>
    <dbReference type="NCBI Taxonomy" id="157072"/>
    <lineage>
        <taxon>Eukaryota</taxon>
        <taxon>Sar</taxon>
        <taxon>Stramenopiles</taxon>
        <taxon>Oomycota</taxon>
        <taxon>Saprolegniomycetes</taxon>
        <taxon>Saprolegniales</taxon>
        <taxon>Verrucalvaceae</taxon>
        <taxon>Aphanomyces</taxon>
    </lineage>
</organism>
<dbReference type="RefSeq" id="XP_008869466.1">
    <property type="nucleotide sequence ID" value="XM_008871244.1"/>
</dbReference>
<evidence type="ECO:0000313" key="1">
    <source>
        <dbReference type="EMBL" id="ETW01618.1"/>
    </source>
</evidence>
<dbReference type="EMBL" id="KI913962">
    <property type="protein sequence ID" value="ETW01618.1"/>
    <property type="molecule type" value="Genomic_DNA"/>
</dbReference>
<proteinExistence type="predicted"/>
<accession>A0A024U7M9</accession>
<dbReference type="VEuPathDB" id="FungiDB:H310_06250"/>
<protein>
    <submittedName>
        <fullName evidence="1">Uncharacterized protein</fullName>
    </submittedName>
</protein>
<sequence>MLVHTVLEGLAASASMVIQLHSMMQLTPLDAPPAWPPVFEASFSEVYEGVPVAPSSGNWYYSYNSSKGGAIQWRVDHIEPQRNNFCGCVLPHATSTCQLFFAPDGMYVHFPAVEDLCCRLCTSESGCSPLKPDWLSGAHPTRSKDPDLIHGRECYQFCTPGAQFMDCMSYDAFGVPCRYSESWSPAPKWTIVHNLTFTSWALRLTDSSVFDLPKSCTAPCRRLFPACMSPN</sequence>
<gene>
    <name evidence="1" type="ORF">H310_06250</name>
</gene>